<evidence type="ECO:0000256" key="1">
    <source>
        <dbReference type="ARBA" id="ARBA00022679"/>
    </source>
</evidence>
<dbReference type="OrthoDB" id="524083at2759"/>
<dbReference type="EMBL" id="LSYV01000056">
    <property type="protein sequence ID" value="KXZ45415.1"/>
    <property type="molecule type" value="Genomic_DNA"/>
</dbReference>
<dbReference type="AlphaFoldDB" id="A0A150G793"/>
<evidence type="ECO:0000313" key="3">
    <source>
        <dbReference type="EMBL" id="KXZ45415.1"/>
    </source>
</evidence>
<dbReference type="InterPro" id="IPR037359">
    <property type="entry name" value="NST/OST"/>
</dbReference>
<dbReference type="SUPFAM" id="SSF52540">
    <property type="entry name" value="P-loop containing nucleoside triphosphate hydrolases"/>
    <property type="match status" value="1"/>
</dbReference>
<gene>
    <name evidence="3" type="ORF">GPECTOR_55g321</name>
</gene>
<feature type="binding site" evidence="2">
    <location>
        <position position="107"/>
    </location>
    <ligand>
        <name>3'-phosphoadenylyl sulfate</name>
        <dbReference type="ChEBI" id="CHEBI:58339"/>
    </ligand>
</feature>
<evidence type="ECO:0000256" key="2">
    <source>
        <dbReference type="PIRSR" id="PIRSR637359-2"/>
    </source>
</evidence>
<organism evidence="3 4">
    <name type="scientific">Gonium pectorale</name>
    <name type="common">Green alga</name>
    <dbReference type="NCBI Taxonomy" id="33097"/>
    <lineage>
        <taxon>Eukaryota</taxon>
        <taxon>Viridiplantae</taxon>
        <taxon>Chlorophyta</taxon>
        <taxon>core chlorophytes</taxon>
        <taxon>Chlorophyceae</taxon>
        <taxon>CS clade</taxon>
        <taxon>Chlamydomonadales</taxon>
        <taxon>Volvocaceae</taxon>
        <taxon>Gonium</taxon>
    </lineage>
</organism>
<dbReference type="PANTHER" id="PTHR10605:SF56">
    <property type="entry name" value="BIFUNCTIONAL HEPARAN SULFATE N-DEACETYLASE_N-SULFOTRANSFERASE"/>
    <property type="match status" value="1"/>
</dbReference>
<proteinExistence type="predicted"/>
<reference evidence="4" key="1">
    <citation type="journal article" date="2016" name="Nat. Commun.">
        <title>The Gonium pectorale genome demonstrates co-option of cell cycle regulation during the evolution of multicellularity.</title>
        <authorList>
            <person name="Hanschen E.R."/>
            <person name="Marriage T.N."/>
            <person name="Ferris P.J."/>
            <person name="Hamaji T."/>
            <person name="Toyoda A."/>
            <person name="Fujiyama A."/>
            <person name="Neme R."/>
            <person name="Noguchi H."/>
            <person name="Minakuchi Y."/>
            <person name="Suzuki M."/>
            <person name="Kawai-Toyooka H."/>
            <person name="Smith D.R."/>
            <person name="Sparks H."/>
            <person name="Anderson J."/>
            <person name="Bakaric R."/>
            <person name="Luria V."/>
            <person name="Karger A."/>
            <person name="Kirschner M.W."/>
            <person name="Durand P.M."/>
            <person name="Michod R.E."/>
            <person name="Nozaki H."/>
            <person name="Olson B.J."/>
        </authorList>
    </citation>
    <scope>NUCLEOTIDE SEQUENCE [LARGE SCALE GENOMIC DNA]</scope>
    <source>
        <strain evidence="4">NIES-2863</strain>
    </source>
</reference>
<dbReference type="Gene3D" id="3.40.50.300">
    <property type="entry name" value="P-loop containing nucleotide triphosphate hydrolases"/>
    <property type="match status" value="2"/>
</dbReference>
<dbReference type="InterPro" id="IPR027417">
    <property type="entry name" value="P-loop_NTPase"/>
</dbReference>
<dbReference type="Proteomes" id="UP000075714">
    <property type="component" value="Unassembled WGS sequence"/>
</dbReference>
<keyword evidence="1" id="KW-0808">Transferase</keyword>
<dbReference type="PANTHER" id="PTHR10605">
    <property type="entry name" value="HEPARAN SULFATE SULFOTRANSFERASE"/>
    <property type="match status" value="1"/>
</dbReference>
<evidence type="ECO:0000313" key="4">
    <source>
        <dbReference type="Proteomes" id="UP000075714"/>
    </source>
</evidence>
<protein>
    <recommendedName>
        <fullName evidence="5">Sulfotransferase</fullName>
    </recommendedName>
</protein>
<keyword evidence="4" id="KW-1185">Reference proteome</keyword>
<comment type="caution">
    <text evidence="3">The sequence shown here is derived from an EMBL/GenBank/DDBJ whole genome shotgun (WGS) entry which is preliminary data.</text>
</comment>
<name>A0A150G793_GONPE</name>
<sequence length="245" mass="27384">MQSFLGPCEGGKETFYFGNEQHRFTACDAHVEDYQRHVAMQRLLAADRAAKAGAENGLSAADAKAMGAAAASNVLVGDWSATHFSCICCPMVFKTLNPKMKLMVMLRDPIQRVLSRFLEQKRGKHLPFYSQVLVLYTDDLAQRPLETFRRVEAFLGAPPHEYDQRRSAMVFNSRECYSWKCGRTAGEIRPMAAVGDGSGVAEDGPFAAAVGRLASFYRPHVQRLFRWADEGRIAQPPAAWREAYK</sequence>
<evidence type="ECO:0008006" key="5">
    <source>
        <dbReference type="Google" id="ProtNLM"/>
    </source>
</evidence>
<feature type="binding site" evidence="2">
    <location>
        <position position="115"/>
    </location>
    <ligand>
        <name>3'-phosphoadenylyl sulfate</name>
        <dbReference type="ChEBI" id="CHEBI:58339"/>
    </ligand>
</feature>
<dbReference type="GO" id="GO:0008146">
    <property type="term" value="F:sulfotransferase activity"/>
    <property type="evidence" value="ECO:0007669"/>
    <property type="project" value="InterPro"/>
</dbReference>
<accession>A0A150G793</accession>